<evidence type="ECO:0000313" key="5">
    <source>
        <dbReference type="Proteomes" id="UP000006728"/>
    </source>
</evidence>
<keyword evidence="5" id="KW-1185">Reference proteome</keyword>
<dbReference type="KEGG" id="sen:SACE_4424"/>
<dbReference type="AlphaFoldDB" id="A4FI18"/>
<sequence>MTAALRSSSRPRLASHVRLGMDRVRKQYMLLGPESVMLLNSTGASVLDLCDGRRTVGEIAEELRRRYDRVAEDEVTSFLGRLVTKRWVELDDD</sequence>
<evidence type="ECO:0000313" key="4">
    <source>
        <dbReference type="EMBL" id="CAM03693.1"/>
    </source>
</evidence>
<dbReference type="UniPathway" id="UPA00539"/>
<dbReference type="EMBL" id="AM420293">
    <property type="protein sequence ID" value="CAM03693.1"/>
    <property type="molecule type" value="Genomic_DNA"/>
</dbReference>
<name>A4FI18_SACEN</name>
<evidence type="ECO:0000256" key="3">
    <source>
        <dbReference type="ARBA" id="ARBA00022905"/>
    </source>
</evidence>
<proteinExistence type="predicted"/>
<dbReference type="HOGENOM" id="CLU_163864_1_0_11"/>
<reference evidence="4 5" key="1">
    <citation type="journal article" date="2007" name="Nat. Biotechnol.">
        <title>Complete genome sequence of the erythromycin-producing bacterium Saccharopolyspora erythraea NRRL23338.</title>
        <authorList>
            <person name="Oliynyk M."/>
            <person name="Samborskyy M."/>
            <person name="Lester J.B."/>
            <person name="Mironenko T."/>
            <person name="Scott N."/>
            <person name="Dickens S."/>
            <person name="Haydock S.F."/>
            <person name="Leadlay P.F."/>
        </authorList>
    </citation>
    <scope>NUCLEOTIDE SEQUENCE [LARGE SCALE GENOMIC DNA]</scope>
    <source>
        <strain evidence="5">ATCC 11635 / DSM 40517 / JCM 4748 / NBRC 13426 / NCIMB 8594 / NRRL 2338</strain>
    </source>
</reference>
<dbReference type="GO" id="GO:0018189">
    <property type="term" value="P:pyrroloquinoline quinone biosynthetic process"/>
    <property type="evidence" value="ECO:0007669"/>
    <property type="project" value="UniProtKB-UniPathway"/>
</dbReference>
<dbReference type="OrthoDB" id="7995890at2"/>
<dbReference type="InterPro" id="IPR008792">
    <property type="entry name" value="PQQD"/>
</dbReference>
<dbReference type="GO" id="GO:0048038">
    <property type="term" value="F:quinone binding"/>
    <property type="evidence" value="ECO:0007669"/>
    <property type="project" value="InterPro"/>
</dbReference>
<dbReference type="RefSeq" id="WP_011874340.1">
    <property type="nucleotide sequence ID" value="NC_009142.1"/>
</dbReference>
<keyword evidence="3" id="KW-0884">PQQ biosynthesis</keyword>
<dbReference type="Pfam" id="PF05402">
    <property type="entry name" value="PqqD"/>
    <property type="match status" value="1"/>
</dbReference>
<dbReference type="STRING" id="405948.SACE_4424"/>
<dbReference type="eggNOG" id="ENOG50339II">
    <property type="taxonomic scope" value="Bacteria"/>
</dbReference>
<comment type="subunit">
    <text evidence="2">Monomer. Interacts with PqqE.</text>
</comment>
<evidence type="ECO:0000256" key="2">
    <source>
        <dbReference type="ARBA" id="ARBA00011741"/>
    </source>
</evidence>
<dbReference type="InterPro" id="IPR041881">
    <property type="entry name" value="PqqD_sf"/>
</dbReference>
<organism evidence="4 5">
    <name type="scientific">Saccharopolyspora erythraea (strain ATCC 11635 / DSM 40517 / JCM 4748 / NBRC 13426 / NCIMB 8594 / NRRL 2338)</name>
    <dbReference type="NCBI Taxonomy" id="405948"/>
    <lineage>
        <taxon>Bacteria</taxon>
        <taxon>Bacillati</taxon>
        <taxon>Actinomycetota</taxon>
        <taxon>Actinomycetes</taxon>
        <taxon>Pseudonocardiales</taxon>
        <taxon>Pseudonocardiaceae</taxon>
        <taxon>Saccharopolyspora</taxon>
    </lineage>
</organism>
<dbReference type="InterPro" id="IPR022479">
    <property type="entry name" value="PqqD_bac"/>
</dbReference>
<accession>A4FI18</accession>
<evidence type="ECO:0000256" key="1">
    <source>
        <dbReference type="ARBA" id="ARBA00004886"/>
    </source>
</evidence>
<dbReference type="Gene3D" id="1.10.10.1150">
    <property type="entry name" value="Coenzyme PQQ synthesis protein D (PqqD)"/>
    <property type="match status" value="1"/>
</dbReference>
<gene>
    <name evidence="4" type="ordered locus">SACE_4424</name>
</gene>
<comment type="pathway">
    <text evidence="1">Cofactor biosynthesis; pyrroloquinoline quinone biosynthesis.</text>
</comment>
<dbReference type="Proteomes" id="UP000006728">
    <property type="component" value="Chromosome"/>
</dbReference>
<protein>
    <submittedName>
        <fullName evidence="4">Uncharacterized protein</fullName>
    </submittedName>
</protein>
<dbReference type="NCBIfam" id="TIGR03859">
    <property type="entry name" value="PQQ_PqqD"/>
    <property type="match status" value="1"/>
</dbReference>